<sequence length="92" mass="9402">MSDSRLRAALTRTGPVTVAGPRRIRTGFLASAVSIELLCPCSLPHPAREGTPRPDRGSSLAGPPGQSGSAGGRKRIEGRSPGEAGVTTARTP</sequence>
<reference evidence="2 3" key="1">
    <citation type="submission" date="2019-06" db="EMBL/GenBank/DDBJ databases">
        <title>Whole genome shotgun sequence of Streptomyces cacaoi subsp. cacaoi NBRC 12748.</title>
        <authorList>
            <person name="Hosoyama A."/>
            <person name="Uohara A."/>
            <person name="Ohji S."/>
            <person name="Ichikawa N."/>
        </authorList>
    </citation>
    <scope>NUCLEOTIDE SEQUENCE [LARGE SCALE GENOMIC DNA]</scope>
    <source>
        <strain evidence="2 3">NBRC 12748</strain>
    </source>
</reference>
<evidence type="ECO:0000313" key="3">
    <source>
        <dbReference type="Proteomes" id="UP000319210"/>
    </source>
</evidence>
<evidence type="ECO:0000313" key="2">
    <source>
        <dbReference type="EMBL" id="GEB54135.1"/>
    </source>
</evidence>
<evidence type="ECO:0000256" key="1">
    <source>
        <dbReference type="SAM" id="MobiDB-lite"/>
    </source>
</evidence>
<dbReference type="Proteomes" id="UP000319210">
    <property type="component" value="Unassembled WGS sequence"/>
</dbReference>
<organism evidence="2 3">
    <name type="scientific">Streptomyces cacaoi</name>
    <dbReference type="NCBI Taxonomy" id="1898"/>
    <lineage>
        <taxon>Bacteria</taxon>
        <taxon>Bacillati</taxon>
        <taxon>Actinomycetota</taxon>
        <taxon>Actinomycetes</taxon>
        <taxon>Kitasatosporales</taxon>
        <taxon>Streptomycetaceae</taxon>
        <taxon>Streptomyces</taxon>
    </lineage>
</organism>
<keyword evidence="3" id="KW-1185">Reference proteome</keyword>
<gene>
    <name evidence="2" type="ORF">SCA03_66860</name>
</gene>
<name>A0A4Y3R8R6_STRCI</name>
<feature type="compositionally biased region" description="Low complexity" evidence="1">
    <location>
        <begin position="57"/>
        <end position="67"/>
    </location>
</feature>
<proteinExistence type="predicted"/>
<comment type="caution">
    <text evidence="2">The sequence shown here is derived from an EMBL/GenBank/DDBJ whole genome shotgun (WGS) entry which is preliminary data.</text>
</comment>
<dbReference type="EMBL" id="BJMM01000084">
    <property type="protein sequence ID" value="GEB54135.1"/>
    <property type="molecule type" value="Genomic_DNA"/>
</dbReference>
<feature type="compositionally biased region" description="Basic and acidic residues" evidence="1">
    <location>
        <begin position="46"/>
        <end position="56"/>
    </location>
</feature>
<dbReference type="AlphaFoldDB" id="A0A4Y3R8R6"/>
<feature type="region of interest" description="Disordered" evidence="1">
    <location>
        <begin position="42"/>
        <end position="92"/>
    </location>
</feature>
<protein>
    <submittedName>
        <fullName evidence="2">Uncharacterized protein</fullName>
    </submittedName>
</protein>
<accession>A0A4Y3R8R6</accession>